<feature type="coiled-coil region" evidence="1">
    <location>
        <begin position="82"/>
        <end position="144"/>
    </location>
</feature>
<keyword evidence="3" id="KW-0812">Transmembrane</keyword>
<evidence type="ECO:0000256" key="2">
    <source>
        <dbReference type="SAM" id="MobiDB-lite"/>
    </source>
</evidence>
<evidence type="ECO:0000313" key="5">
    <source>
        <dbReference type="Proteomes" id="UP000679779"/>
    </source>
</evidence>
<gene>
    <name evidence="4" type="ORF">J2TS6_26040</name>
</gene>
<evidence type="ECO:0000256" key="1">
    <source>
        <dbReference type="SAM" id="Coils"/>
    </source>
</evidence>
<protein>
    <submittedName>
        <fullName evidence="4">Uncharacterized protein</fullName>
    </submittedName>
</protein>
<keyword evidence="5" id="KW-1185">Reference proteome</keyword>
<reference evidence="4" key="1">
    <citation type="submission" date="2021-03" db="EMBL/GenBank/DDBJ databases">
        <title>Antimicrobial resistance genes in bacteria isolated from Japanese honey, and their potential for conferring macrolide and lincosamide resistance in the American foulbrood pathogen Paenibacillus larvae.</title>
        <authorList>
            <person name="Okamoto M."/>
            <person name="Kumagai M."/>
            <person name="Kanamori H."/>
            <person name="Takamatsu D."/>
        </authorList>
    </citation>
    <scope>NUCLEOTIDE SEQUENCE</scope>
    <source>
        <strain evidence="4">J2TS6</strain>
    </source>
</reference>
<feature type="compositionally biased region" description="Polar residues" evidence="2">
    <location>
        <begin position="18"/>
        <end position="30"/>
    </location>
</feature>
<feature type="transmembrane region" description="Helical" evidence="3">
    <location>
        <begin position="37"/>
        <end position="58"/>
    </location>
</feature>
<keyword evidence="1" id="KW-0175">Coiled coil</keyword>
<evidence type="ECO:0000313" key="4">
    <source>
        <dbReference type="EMBL" id="GIO31463.1"/>
    </source>
</evidence>
<feature type="region of interest" description="Disordered" evidence="2">
    <location>
        <begin position="1"/>
        <end position="30"/>
    </location>
</feature>
<name>A0A919XHH2_9BACL</name>
<dbReference type="Proteomes" id="UP000679779">
    <property type="component" value="Unassembled WGS sequence"/>
</dbReference>
<sequence length="149" mass="16981">MGTGKKTNCNRGDDMETNTEPSSAYQNRTSRGKSPSVMLVLLVWILLIAAGITGAYLYSNHVKQDMIRQLQADTHKQMNELKQSYEAKFTELSGEVKELESKVQSFNELLTFTKDNASNKTDNSNKLYTQLNEVKKQLNELQRKMDLLK</sequence>
<accession>A0A919XHH2</accession>
<comment type="caution">
    <text evidence="4">The sequence shown here is derived from an EMBL/GenBank/DDBJ whole genome shotgun (WGS) entry which is preliminary data.</text>
</comment>
<organism evidence="4 5">
    <name type="scientific">Paenibacillus albilobatus</name>
    <dbReference type="NCBI Taxonomy" id="2716884"/>
    <lineage>
        <taxon>Bacteria</taxon>
        <taxon>Bacillati</taxon>
        <taxon>Bacillota</taxon>
        <taxon>Bacilli</taxon>
        <taxon>Bacillales</taxon>
        <taxon>Paenibacillaceae</taxon>
        <taxon>Paenibacillus</taxon>
    </lineage>
</organism>
<dbReference type="AlphaFoldDB" id="A0A919XHH2"/>
<feature type="compositionally biased region" description="Polar residues" evidence="2">
    <location>
        <begin position="1"/>
        <end position="10"/>
    </location>
</feature>
<dbReference type="EMBL" id="BORQ01000003">
    <property type="protein sequence ID" value="GIO31463.1"/>
    <property type="molecule type" value="Genomic_DNA"/>
</dbReference>
<keyword evidence="3" id="KW-0472">Membrane</keyword>
<keyword evidence="3" id="KW-1133">Transmembrane helix</keyword>
<evidence type="ECO:0000256" key="3">
    <source>
        <dbReference type="SAM" id="Phobius"/>
    </source>
</evidence>
<proteinExistence type="predicted"/>